<evidence type="ECO:0000313" key="3">
    <source>
        <dbReference type="Proteomes" id="UP001420932"/>
    </source>
</evidence>
<accession>A0AAP0HZY6</accession>
<dbReference type="EMBL" id="JBBNAF010000010">
    <property type="protein sequence ID" value="KAK9107803.1"/>
    <property type="molecule type" value="Genomic_DNA"/>
</dbReference>
<comment type="caution">
    <text evidence="2">The sequence shown here is derived from an EMBL/GenBank/DDBJ whole genome shotgun (WGS) entry which is preliminary data.</text>
</comment>
<keyword evidence="1" id="KW-0472">Membrane</keyword>
<feature type="transmembrane region" description="Helical" evidence="1">
    <location>
        <begin position="95"/>
        <end position="113"/>
    </location>
</feature>
<protein>
    <submittedName>
        <fullName evidence="2">Uncharacterized protein</fullName>
    </submittedName>
</protein>
<proteinExistence type="predicted"/>
<evidence type="ECO:0000313" key="2">
    <source>
        <dbReference type="EMBL" id="KAK9107803.1"/>
    </source>
</evidence>
<gene>
    <name evidence="2" type="ORF">Syun_023814</name>
</gene>
<organism evidence="2 3">
    <name type="scientific">Stephania yunnanensis</name>
    <dbReference type="NCBI Taxonomy" id="152371"/>
    <lineage>
        <taxon>Eukaryota</taxon>
        <taxon>Viridiplantae</taxon>
        <taxon>Streptophyta</taxon>
        <taxon>Embryophyta</taxon>
        <taxon>Tracheophyta</taxon>
        <taxon>Spermatophyta</taxon>
        <taxon>Magnoliopsida</taxon>
        <taxon>Ranunculales</taxon>
        <taxon>Menispermaceae</taxon>
        <taxon>Menispermoideae</taxon>
        <taxon>Cissampelideae</taxon>
        <taxon>Stephania</taxon>
    </lineage>
</organism>
<keyword evidence="3" id="KW-1185">Reference proteome</keyword>
<evidence type="ECO:0000256" key="1">
    <source>
        <dbReference type="SAM" id="Phobius"/>
    </source>
</evidence>
<name>A0AAP0HZY6_9MAGN</name>
<reference evidence="2 3" key="1">
    <citation type="submission" date="2024-01" db="EMBL/GenBank/DDBJ databases">
        <title>Genome assemblies of Stephania.</title>
        <authorList>
            <person name="Yang L."/>
        </authorList>
    </citation>
    <scope>NUCLEOTIDE SEQUENCE [LARGE SCALE GENOMIC DNA]</scope>
    <source>
        <strain evidence="2">YNDBR</strain>
        <tissue evidence="2">Leaf</tissue>
    </source>
</reference>
<dbReference type="AlphaFoldDB" id="A0AAP0HZY6"/>
<keyword evidence="1" id="KW-0812">Transmembrane</keyword>
<dbReference type="Proteomes" id="UP001420932">
    <property type="component" value="Unassembled WGS sequence"/>
</dbReference>
<keyword evidence="1" id="KW-1133">Transmembrane helix</keyword>
<sequence>MAKKYQNGVFTCNDRMPDSLPRNTRCAVCRIADMAFQPIEDDISASGKPAWTNREHRVANESTSLHALFLAFESVDLLEIRAHTRLPMFVVFEQILLTHRPGFFFLLFVLFVHPRTLHRRLKRKREGGKSRRPAKPIKPVIPRTAGAGVVVVGEAETSSSKDEIGAGSAEAERNKLVFLDAGIYNFDLEDLLRASAEVLGKGNVMEMRNV</sequence>